<dbReference type="EMBL" id="LR746269">
    <property type="protein sequence ID" value="CAA7397778.1"/>
    <property type="molecule type" value="Genomic_DNA"/>
</dbReference>
<keyword evidence="1" id="KW-0175">Coiled coil</keyword>
<keyword evidence="4" id="KW-1185">Reference proteome</keyword>
<evidence type="ECO:0000313" key="4">
    <source>
        <dbReference type="Proteomes" id="UP000663760"/>
    </source>
</evidence>
<sequence>MEEAEEKMAALKRAYADVILNMAKESAARVMASEQKALRFQQDLYRTKEEAVSTLLRVKGIMDSKMKDVESTASGQLRRIQELEAQLAKAENTIAYLRMELKRADDGGATVAQEKYGSEDRCCSPLKKMGPVGLMGDTMPQNPSIVGGAEIASMILGSKKAESYRNGCTQRIRALEQKLSVGGSMPRLEQEEDNGAAEEEIPPIYGSPEAGDGSLSRAEGEDPPVSPVGSGSDGGSRRPERGDGGSARSLKRDASSALTRCRHSKRVPPNMEPESKLSPESFAEAETVSGARPFWEKSSELVAGATFEEEGSRPSLAEAENPEASDDRCDEDGPPADKDGAPPPQLLQGAGDRILKYTFRRKRKRGSPTGAEPDTPPERDGVSPEPPQKTASSSSRGFSRDNRRIVQVARQLISLSEKRW</sequence>
<evidence type="ECO:0000313" key="3">
    <source>
        <dbReference type="EMBL" id="CAA7397778.1"/>
    </source>
</evidence>
<evidence type="ECO:0000256" key="1">
    <source>
        <dbReference type="SAM" id="Coils"/>
    </source>
</evidence>
<feature type="coiled-coil region" evidence="1">
    <location>
        <begin position="66"/>
        <end position="100"/>
    </location>
</feature>
<feature type="compositionally biased region" description="Acidic residues" evidence="2">
    <location>
        <begin position="320"/>
        <end position="334"/>
    </location>
</feature>
<evidence type="ECO:0000256" key="2">
    <source>
        <dbReference type="SAM" id="MobiDB-lite"/>
    </source>
</evidence>
<reference evidence="3" key="1">
    <citation type="submission" date="2020-02" db="EMBL/GenBank/DDBJ databases">
        <authorList>
            <person name="Scholz U."/>
            <person name="Mascher M."/>
            <person name="Fiebig A."/>
        </authorList>
    </citation>
    <scope>NUCLEOTIDE SEQUENCE</scope>
</reference>
<organism evidence="3 4">
    <name type="scientific">Spirodela intermedia</name>
    <name type="common">Intermediate duckweed</name>
    <dbReference type="NCBI Taxonomy" id="51605"/>
    <lineage>
        <taxon>Eukaryota</taxon>
        <taxon>Viridiplantae</taxon>
        <taxon>Streptophyta</taxon>
        <taxon>Embryophyta</taxon>
        <taxon>Tracheophyta</taxon>
        <taxon>Spermatophyta</taxon>
        <taxon>Magnoliopsida</taxon>
        <taxon>Liliopsida</taxon>
        <taxon>Araceae</taxon>
        <taxon>Lemnoideae</taxon>
        <taxon>Spirodela</taxon>
    </lineage>
</organism>
<name>A0A7I8KL21_SPIIN</name>
<dbReference type="Proteomes" id="UP000663760">
    <property type="component" value="Chromosome 6"/>
</dbReference>
<protein>
    <submittedName>
        <fullName evidence="3">Uncharacterized protein</fullName>
    </submittedName>
</protein>
<accession>A0A7I8KL21</accession>
<gene>
    <name evidence="3" type="ORF">SI8410_06008443</name>
</gene>
<proteinExistence type="predicted"/>
<dbReference type="PANTHER" id="PTHR34778:SF2">
    <property type="entry name" value="OS02G0580700 PROTEIN"/>
    <property type="match status" value="1"/>
</dbReference>
<dbReference type="OrthoDB" id="657513at2759"/>
<dbReference type="PANTHER" id="PTHR34778">
    <property type="entry name" value="OS02G0580700 PROTEIN"/>
    <property type="match status" value="1"/>
</dbReference>
<feature type="region of interest" description="Disordered" evidence="2">
    <location>
        <begin position="183"/>
        <end position="404"/>
    </location>
</feature>
<feature type="compositionally biased region" description="Acidic residues" evidence="2">
    <location>
        <begin position="190"/>
        <end position="201"/>
    </location>
</feature>
<dbReference type="AlphaFoldDB" id="A0A7I8KL21"/>